<keyword evidence="4 8" id="KW-0028">Amino-acid biosynthesis</keyword>
<dbReference type="SUPFAM" id="SSF89550">
    <property type="entry name" value="PHP domain-like"/>
    <property type="match status" value="1"/>
</dbReference>
<dbReference type="Proteomes" id="UP000186323">
    <property type="component" value="Chromosome I"/>
</dbReference>
<dbReference type="Gene3D" id="3.20.20.140">
    <property type="entry name" value="Metal-dependent hydrolases"/>
    <property type="match status" value="1"/>
</dbReference>
<dbReference type="InterPro" id="IPR004013">
    <property type="entry name" value="PHP_dom"/>
</dbReference>
<dbReference type="CDD" id="cd12110">
    <property type="entry name" value="PHP_HisPPase_Hisj_like"/>
    <property type="match status" value="1"/>
</dbReference>
<protein>
    <recommendedName>
        <fullName evidence="3 8">Histidinol-phosphatase</fullName>
        <shortName evidence="8">HolPase</shortName>
        <ecNumber evidence="3 8">3.1.3.15</ecNumber>
    </recommendedName>
</protein>
<dbReference type="PANTHER" id="PTHR21039">
    <property type="entry name" value="HISTIDINOL PHOSPHATASE-RELATED"/>
    <property type="match status" value="1"/>
</dbReference>
<dbReference type="PANTHER" id="PTHR21039:SF0">
    <property type="entry name" value="HISTIDINOL-PHOSPHATASE"/>
    <property type="match status" value="1"/>
</dbReference>
<keyword evidence="11" id="KW-1185">Reference proteome</keyword>
<dbReference type="OrthoDB" id="9775255at2"/>
<dbReference type="InterPro" id="IPR016195">
    <property type="entry name" value="Pol/histidinol_Pase-like"/>
</dbReference>
<keyword evidence="6 8" id="KW-0368">Histidine biosynthesis</keyword>
<dbReference type="GO" id="GO:0004401">
    <property type="term" value="F:histidinol-phosphatase activity"/>
    <property type="evidence" value="ECO:0007669"/>
    <property type="project" value="UniProtKB-UniRule"/>
</dbReference>
<dbReference type="RefSeq" id="WP_072336762.1">
    <property type="nucleotide sequence ID" value="NZ_CALJDE010000046.1"/>
</dbReference>
<accession>A0A1K1LHE6</accession>
<evidence type="ECO:0000313" key="11">
    <source>
        <dbReference type="Proteomes" id="UP000186323"/>
    </source>
</evidence>
<evidence type="ECO:0000256" key="1">
    <source>
        <dbReference type="ARBA" id="ARBA00004970"/>
    </source>
</evidence>
<dbReference type="InterPro" id="IPR010140">
    <property type="entry name" value="Histidinol_P_phosphatase_HisJ"/>
</dbReference>
<evidence type="ECO:0000313" key="10">
    <source>
        <dbReference type="EMBL" id="SFV74115.1"/>
    </source>
</evidence>
<gene>
    <name evidence="10" type="ORF">DESPIGER_2293</name>
</gene>
<comment type="pathway">
    <text evidence="1 8">Amino-acid biosynthesis; L-histidine biosynthesis; L-histidine from 5-phospho-alpha-D-ribose 1-diphosphate: step 8/9.</text>
</comment>
<dbReference type="NCBIfam" id="TIGR01856">
    <property type="entry name" value="hisJ_fam"/>
    <property type="match status" value="1"/>
</dbReference>
<name>A0A1K1LHE6_9BACT</name>
<evidence type="ECO:0000259" key="9">
    <source>
        <dbReference type="SMART" id="SM00481"/>
    </source>
</evidence>
<dbReference type="GO" id="GO:0000105">
    <property type="term" value="P:L-histidine biosynthetic process"/>
    <property type="evidence" value="ECO:0007669"/>
    <property type="project" value="UniProtKB-UniRule"/>
</dbReference>
<evidence type="ECO:0000256" key="3">
    <source>
        <dbReference type="ARBA" id="ARBA00013085"/>
    </source>
</evidence>
<comment type="similarity">
    <text evidence="2 8">Belongs to the PHP hydrolase family. HisK subfamily.</text>
</comment>
<dbReference type="GO" id="GO:0005737">
    <property type="term" value="C:cytoplasm"/>
    <property type="evidence" value="ECO:0007669"/>
    <property type="project" value="TreeGrafter"/>
</dbReference>
<dbReference type="UniPathway" id="UPA00031">
    <property type="reaction ID" value="UER00013"/>
</dbReference>
<sequence length="275" mass="31478">MITADLHSHTRYSHGASTPQEMYAAACTAGLKLLGFTEHSPRPLGFDYTNEYREQLSRFMPTYAREVCELRDNAAPDACQVLFGMEMDWLEGQADFARQACTAYDFDYLLGSVHFIGHWGFDDRASDWDILSQEECERNYVRYFQSWREMIASGMFQIAAHPDLIKIFSVDRFHIWLNKPGSLDIIRTALTELRDAGMAMEISSAGLRKPCREIYPCAPIMQLAAELRVPVTFASDAHITTDVAFAFPRLESYARAFGFTRSVWYRQGRQHVLPL</sequence>
<dbReference type="AlphaFoldDB" id="A0A1K1LHE6"/>
<keyword evidence="5 8" id="KW-0378">Hydrolase</keyword>
<dbReference type="SMART" id="SM00481">
    <property type="entry name" value="POLIIIAc"/>
    <property type="match status" value="1"/>
</dbReference>
<evidence type="ECO:0000256" key="5">
    <source>
        <dbReference type="ARBA" id="ARBA00022801"/>
    </source>
</evidence>
<reference evidence="11" key="1">
    <citation type="submission" date="2016-10" db="EMBL/GenBank/DDBJ databases">
        <authorList>
            <person name="Wegmann U."/>
        </authorList>
    </citation>
    <scope>NUCLEOTIDE SEQUENCE [LARGE SCALE GENOMIC DNA]</scope>
</reference>
<evidence type="ECO:0000256" key="2">
    <source>
        <dbReference type="ARBA" id="ARBA00009152"/>
    </source>
</evidence>
<organism evidence="10 11">
    <name type="scientific">Desulfovibrio piger</name>
    <dbReference type="NCBI Taxonomy" id="901"/>
    <lineage>
        <taxon>Bacteria</taxon>
        <taxon>Pseudomonadati</taxon>
        <taxon>Thermodesulfobacteriota</taxon>
        <taxon>Desulfovibrionia</taxon>
        <taxon>Desulfovibrionales</taxon>
        <taxon>Desulfovibrionaceae</taxon>
        <taxon>Desulfovibrio</taxon>
    </lineage>
</organism>
<feature type="domain" description="Polymerase/histidinol phosphatase N-terminal" evidence="9">
    <location>
        <begin position="4"/>
        <end position="91"/>
    </location>
</feature>
<evidence type="ECO:0000256" key="7">
    <source>
        <dbReference type="ARBA" id="ARBA00049158"/>
    </source>
</evidence>
<dbReference type="EC" id="3.1.3.15" evidence="3 8"/>
<evidence type="ECO:0000256" key="6">
    <source>
        <dbReference type="ARBA" id="ARBA00023102"/>
    </source>
</evidence>
<dbReference type="InterPro" id="IPR003141">
    <property type="entry name" value="Pol/His_phosphatase_N"/>
</dbReference>
<comment type="catalytic activity">
    <reaction evidence="7 8">
        <text>L-histidinol phosphate + H2O = L-histidinol + phosphate</text>
        <dbReference type="Rhea" id="RHEA:14465"/>
        <dbReference type="ChEBI" id="CHEBI:15377"/>
        <dbReference type="ChEBI" id="CHEBI:43474"/>
        <dbReference type="ChEBI" id="CHEBI:57699"/>
        <dbReference type="ChEBI" id="CHEBI:57980"/>
        <dbReference type="EC" id="3.1.3.15"/>
    </reaction>
</comment>
<dbReference type="Pfam" id="PF02811">
    <property type="entry name" value="PHP"/>
    <property type="match status" value="1"/>
</dbReference>
<evidence type="ECO:0000256" key="8">
    <source>
        <dbReference type="RuleBase" id="RU366003"/>
    </source>
</evidence>
<evidence type="ECO:0000256" key="4">
    <source>
        <dbReference type="ARBA" id="ARBA00022605"/>
    </source>
</evidence>
<dbReference type="KEGG" id="dpg:DESPIGER_2293"/>
<proteinExistence type="inferred from homology"/>
<dbReference type="EMBL" id="LT630450">
    <property type="protein sequence ID" value="SFV74115.1"/>
    <property type="molecule type" value="Genomic_DNA"/>
</dbReference>